<dbReference type="EMBL" id="JAJGAK010000003">
    <property type="protein sequence ID" value="MCC8363843.1"/>
    <property type="molecule type" value="Genomic_DNA"/>
</dbReference>
<gene>
    <name evidence="2" type="ORF">LK996_12240</name>
</gene>
<keyword evidence="3" id="KW-1185">Reference proteome</keyword>
<keyword evidence="1" id="KW-0732">Signal</keyword>
<organism evidence="2 3">
    <name type="scientific">Noviluteimonas lactosilytica</name>
    <dbReference type="NCBI Taxonomy" id="2888523"/>
    <lineage>
        <taxon>Bacteria</taxon>
        <taxon>Pseudomonadati</taxon>
        <taxon>Pseudomonadota</taxon>
        <taxon>Gammaproteobacteria</taxon>
        <taxon>Lysobacterales</taxon>
        <taxon>Lysobacteraceae</taxon>
        <taxon>Noviluteimonas</taxon>
    </lineage>
</organism>
<feature type="signal peptide" evidence="1">
    <location>
        <begin position="1"/>
        <end position="23"/>
    </location>
</feature>
<evidence type="ECO:0000256" key="1">
    <source>
        <dbReference type="SAM" id="SignalP"/>
    </source>
</evidence>
<proteinExistence type="predicted"/>
<feature type="chain" id="PRO_5047488773" evidence="1">
    <location>
        <begin position="24"/>
        <end position="139"/>
    </location>
</feature>
<protein>
    <submittedName>
        <fullName evidence="2">Uncharacterized protein</fullName>
    </submittedName>
</protein>
<accession>A0ABS8JJR5</accession>
<name>A0ABS8JJR5_9GAMM</name>
<dbReference type="Proteomes" id="UP001165293">
    <property type="component" value="Unassembled WGS sequence"/>
</dbReference>
<reference evidence="2" key="1">
    <citation type="submission" date="2021-10" db="EMBL/GenBank/DDBJ databases">
        <authorList>
            <person name="Lyu M."/>
            <person name="Wang X."/>
            <person name="Meng X."/>
            <person name="Xu K."/>
        </authorList>
    </citation>
    <scope>NUCLEOTIDE SEQUENCE</scope>
    <source>
        <strain evidence="2">A6</strain>
    </source>
</reference>
<evidence type="ECO:0000313" key="3">
    <source>
        <dbReference type="Proteomes" id="UP001165293"/>
    </source>
</evidence>
<sequence>MHILKTLLAFTAGCVSICTPAAAHEVDDDLVTKVGTSQIVLARTAGLLAFCDKPGLRRTVIDRISRNGLDEVLASTKPELVVDTLAAVIMRVDTYATGLESGLTLAQLSPERKAEICDRTMTLTDKLLAEDKKGSKPAK</sequence>
<dbReference type="RefSeq" id="WP_230527646.1">
    <property type="nucleotide sequence ID" value="NZ_JAJGAK010000003.1"/>
</dbReference>
<comment type="caution">
    <text evidence="2">The sequence shown here is derived from an EMBL/GenBank/DDBJ whole genome shotgun (WGS) entry which is preliminary data.</text>
</comment>
<evidence type="ECO:0000313" key="2">
    <source>
        <dbReference type="EMBL" id="MCC8363843.1"/>
    </source>
</evidence>